<protein>
    <submittedName>
        <fullName evidence="1">Uncharacterized protein</fullName>
    </submittedName>
</protein>
<reference evidence="2" key="1">
    <citation type="journal article" date="2009" name="Nature">
        <title>Genome sequence and analysis of the Irish potato famine pathogen Phytophthora infestans.</title>
        <authorList>
            <consortium name="The Broad Institute Genome Sequencing Platform"/>
            <person name="Haas B.J."/>
            <person name="Kamoun S."/>
            <person name="Zody M.C."/>
            <person name="Jiang R.H."/>
            <person name="Handsaker R.E."/>
            <person name="Cano L.M."/>
            <person name="Grabherr M."/>
            <person name="Kodira C.D."/>
            <person name="Raffaele S."/>
            <person name="Torto-Alalibo T."/>
            <person name="Bozkurt T.O."/>
            <person name="Ah-Fong A.M."/>
            <person name="Alvarado L."/>
            <person name="Anderson V.L."/>
            <person name="Armstrong M.R."/>
            <person name="Avrova A."/>
            <person name="Baxter L."/>
            <person name="Beynon J."/>
            <person name="Boevink P.C."/>
            <person name="Bollmann S.R."/>
            <person name="Bos J.I."/>
            <person name="Bulone V."/>
            <person name="Cai G."/>
            <person name="Cakir C."/>
            <person name="Carrington J.C."/>
            <person name="Chawner M."/>
            <person name="Conti L."/>
            <person name="Costanzo S."/>
            <person name="Ewan R."/>
            <person name="Fahlgren N."/>
            <person name="Fischbach M.A."/>
            <person name="Fugelstad J."/>
            <person name="Gilroy E.M."/>
            <person name="Gnerre S."/>
            <person name="Green P.J."/>
            <person name="Grenville-Briggs L.J."/>
            <person name="Griffith J."/>
            <person name="Grunwald N.J."/>
            <person name="Horn K."/>
            <person name="Horner N.R."/>
            <person name="Hu C.H."/>
            <person name="Huitema E."/>
            <person name="Jeong D.H."/>
            <person name="Jones A.M."/>
            <person name="Jones J.D."/>
            <person name="Jones R.W."/>
            <person name="Karlsson E.K."/>
            <person name="Kunjeti S.G."/>
            <person name="Lamour K."/>
            <person name="Liu Z."/>
            <person name="Ma L."/>
            <person name="Maclean D."/>
            <person name="Chibucos M.C."/>
            <person name="McDonald H."/>
            <person name="McWalters J."/>
            <person name="Meijer H.J."/>
            <person name="Morgan W."/>
            <person name="Morris P.F."/>
            <person name="Munro C.A."/>
            <person name="O'Neill K."/>
            <person name="Ospina-Giraldo M."/>
            <person name="Pinzon A."/>
            <person name="Pritchard L."/>
            <person name="Ramsahoye B."/>
            <person name="Ren Q."/>
            <person name="Restrepo S."/>
            <person name="Roy S."/>
            <person name="Sadanandom A."/>
            <person name="Savidor A."/>
            <person name="Schornack S."/>
            <person name="Schwartz D.C."/>
            <person name="Schumann U.D."/>
            <person name="Schwessinger B."/>
            <person name="Seyer L."/>
            <person name="Sharpe T."/>
            <person name="Silvar C."/>
            <person name="Song J."/>
            <person name="Studholme D.J."/>
            <person name="Sykes S."/>
            <person name="Thines M."/>
            <person name="van de Vondervoort P.J."/>
            <person name="Phuntumart V."/>
            <person name="Wawra S."/>
            <person name="Weide R."/>
            <person name="Win J."/>
            <person name="Young C."/>
            <person name="Zhou S."/>
            <person name="Fry W."/>
            <person name="Meyers B.C."/>
            <person name="van West P."/>
            <person name="Ristaino J."/>
            <person name="Govers F."/>
            <person name="Birch P.R."/>
            <person name="Whisson S.C."/>
            <person name="Judelson H.S."/>
            <person name="Nusbaum C."/>
        </authorList>
    </citation>
    <scope>NUCLEOTIDE SEQUENCE [LARGE SCALE GENOMIC DNA]</scope>
    <source>
        <strain evidence="2">T30-4</strain>
    </source>
</reference>
<dbReference type="VEuPathDB" id="FungiDB:PITG_18890"/>
<dbReference type="GeneID" id="9467368"/>
<dbReference type="eggNOG" id="ENOG502T0WP">
    <property type="taxonomic scope" value="Eukaryota"/>
</dbReference>
<proteinExistence type="predicted"/>
<keyword evidence="2" id="KW-1185">Reference proteome</keyword>
<dbReference type="OMA" id="YTANTSH"/>
<name>D0NZP2_PHYIT</name>
<gene>
    <name evidence="1" type="ORF">PITG_18890</name>
</gene>
<dbReference type="Proteomes" id="UP000006643">
    <property type="component" value="Unassembled WGS sequence"/>
</dbReference>
<dbReference type="EMBL" id="DS028203">
    <property type="protein sequence ID" value="EEY69607.1"/>
    <property type="molecule type" value="Genomic_DNA"/>
</dbReference>
<dbReference type="KEGG" id="pif:PITG_18890"/>
<evidence type="ECO:0000313" key="2">
    <source>
        <dbReference type="Proteomes" id="UP000006643"/>
    </source>
</evidence>
<dbReference type="InParanoid" id="D0NZP2"/>
<dbReference type="HOGENOM" id="CLU_951472_0_0_1"/>
<evidence type="ECO:0000313" key="1">
    <source>
        <dbReference type="EMBL" id="EEY69607.1"/>
    </source>
</evidence>
<sequence>MFNPAVFPKTEIVSLRKLCERPPAAPSGRGLREGTKDKWKIITGMVEGIILCRKAPGFLKSVLDSKERIRLYGTIQKQVEGELILQLREWVTVKPSRQATRALKDDILLAAEEHGVSSNDLRQLMHLVKTISYDHTKRSIHSHTFDRATARRFQDTQVTFKRAVYRLRNPHQPDTGSIWARQLGNDGVRTDTQREYVVDIFNVPRCTDVGRLNAYLQAHIKADIEFENLDVYYPESGSSVVWRLTMKTAECPKFLRGVVQVIWYGRPLVLKHPAVGNRLQCLQCGNVGHTMLR</sequence>
<organism evidence="1 2">
    <name type="scientific">Phytophthora infestans (strain T30-4)</name>
    <name type="common">Potato late blight agent</name>
    <dbReference type="NCBI Taxonomy" id="403677"/>
    <lineage>
        <taxon>Eukaryota</taxon>
        <taxon>Sar</taxon>
        <taxon>Stramenopiles</taxon>
        <taxon>Oomycota</taxon>
        <taxon>Peronosporomycetes</taxon>
        <taxon>Peronosporales</taxon>
        <taxon>Peronosporaceae</taxon>
        <taxon>Phytophthora</taxon>
    </lineage>
</organism>
<dbReference type="RefSeq" id="XP_002997168.1">
    <property type="nucleotide sequence ID" value="XM_002997122.1"/>
</dbReference>
<dbReference type="AlphaFoldDB" id="D0NZP2"/>
<accession>D0NZP2</accession>
<dbReference type="OrthoDB" id="127600at2759"/>